<evidence type="ECO:0000259" key="6">
    <source>
        <dbReference type="Pfam" id="PF00460"/>
    </source>
</evidence>
<proteinExistence type="inferred from homology"/>
<dbReference type="InterPro" id="IPR053927">
    <property type="entry name" value="FlgK_helical"/>
</dbReference>
<dbReference type="Pfam" id="PF22638">
    <property type="entry name" value="FlgK_D1"/>
    <property type="match status" value="1"/>
</dbReference>
<evidence type="ECO:0000259" key="7">
    <source>
        <dbReference type="Pfam" id="PF06429"/>
    </source>
</evidence>
<comment type="similarity">
    <text evidence="3">Belongs to the flagella basal body rod proteins family.</text>
</comment>
<comment type="subcellular location">
    <subcellularLocation>
        <location evidence="1">Bacterial flagellum</location>
    </subcellularLocation>
    <subcellularLocation>
        <location evidence="2">Secreted</location>
    </subcellularLocation>
</comment>
<keyword evidence="4" id="KW-0964">Secreted</keyword>
<evidence type="ECO:0000256" key="5">
    <source>
        <dbReference type="ARBA" id="ARBA00023143"/>
    </source>
</evidence>
<feature type="domain" description="Flagellar basal body rod protein N-terminal" evidence="6">
    <location>
        <begin position="6"/>
        <end position="35"/>
    </location>
</feature>
<feature type="domain" description="Flagellar basal-body/hook protein C-terminal" evidence="7">
    <location>
        <begin position="647"/>
        <end position="685"/>
    </location>
</feature>
<accession>A0A0F9QW47</accession>
<dbReference type="InterPro" id="IPR002371">
    <property type="entry name" value="FlgK"/>
</dbReference>
<dbReference type="InterPro" id="IPR010930">
    <property type="entry name" value="Flg_bb/hook_C_dom"/>
</dbReference>
<gene>
    <name evidence="9" type="ORF">LCGC14_0670670</name>
</gene>
<dbReference type="GO" id="GO:0044780">
    <property type="term" value="P:bacterial-type flagellum assembly"/>
    <property type="evidence" value="ECO:0007669"/>
    <property type="project" value="InterPro"/>
</dbReference>
<evidence type="ECO:0000256" key="1">
    <source>
        <dbReference type="ARBA" id="ARBA00004365"/>
    </source>
</evidence>
<evidence type="ECO:0000256" key="3">
    <source>
        <dbReference type="ARBA" id="ARBA00009677"/>
    </source>
</evidence>
<dbReference type="GO" id="GO:0009424">
    <property type="term" value="C:bacterial-type flagellum hook"/>
    <property type="evidence" value="ECO:0007669"/>
    <property type="project" value="InterPro"/>
</dbReference>
<organism evidence="9">
    <name type="scientific">marine sediment metagenome</name>
    <dbReference type="NCBI Taxonomy" id="412755"/>
    <lineage>
        <taxon>unclassified sequences</taxon>
        <taxon>metagenomes</taxon>
        <taxon>ecological metagenomes</taxon>
    </lineage>
</organism>
<evidence type="ECO:0000259" key="8">
    <source>
        <dbReference type="Pfam" id="PF22638"/>
    </source>
</evidence>
<dbReference type="EMBL" id="LAZR01001318">
    <property type="protein sequence ID" value="KKN46674.1"/>
    <property type="molecule type" value="Genomic_DNA"/>
</dbReference>
<dbReference type="Pfam" id="PF00460">
    <property type="entry name" value="Flg_bb_rod"/>
    <property type="match status" value="1"/>
</dbReference>
<dbReference type="GO" id="GO:0005576">
    <property type="term" value="C:extracellular region"/>
    <property type="evidence" value="ECO:0007669"/>
    <property type="project" value="UniProtKB-SubCell"/>
</dbReference>
<dbReference type="Pfam" id="PF06429">
    <property type="entry name" value="Flg_bbr_C"/>
    <property type="match status" value="1"/>
</dbReference>
<sequence>MSFNLLNIASSGVRASSELLQTTSKNIANVNTEGYVRERTEFTTMVDNQVGRGETYRLLNEFAQSQLNRDTSNKSFFDQFITEANRVDTIFSEESNNLSTGINSLFNNVQEALNQPSSTVARSLVMTDAQSLIDQMDRLSGIVLDQKSVVNEQLEIFSDEANSLIQSISTLNQNIAAVNGTNKAADASSTYNERDKAIRDLSELIDIETLDGPNGEKLVFMGTGEAVVMQNGAFNLFSMTGDPDPNFKEFTLDVNGGKAVPLEVDVSKLKGKIGGLLAFRDDILVPAQNQIGQMGLAIADAFNEQNKLGMDATGQLGGNIFNIPSVGAYAYQANTGDAGMTATVEPGKGSELPASDFIITYTSATSVSIQPVDNKGEPLGDPSVADIPADGIINADDIRNAVPYQAATATTPEVLATVKDSFGLQLNIDTTKTGNVGDQFQIKLNSDSASSITLATGRAEDLALASPIRTANSIDNTGTATISAGEVTSVTSGGFTTAPGLTNGGITLVKTGTANEYQISDENNTATTIIIPPPGNNVLSQAGTPYSDYGFDFDIEGTPATGDTFTLEFNEGGFDDNRNGLKLAELQNGELVRLNVETTATADNHKTFNQAYSGLVSDIGVITGQAITSGSAFNALAEQSEAWYESLSGVNLDEEAANLLRFQQSYSASAQVLAAAQEIFDTLLNAAR</sequence>
<dbReference type="AlphaFoldDB" id="A0A0F9QW47"/>
<dbReference type="NCBIfam" id="TIGR02492">
    <property type="entry name" value="flgK_ends"/>
    <property type="match status" value="1"/>
</dbReference>
<feature type="domain" description="Flagellar hook-associated protein FlgK helical" evidence="8">
    <location>
        <begin position="85"/>
        <end position="321"/>
    </location>
</feature>
<evidence type="ECO:0000256" key="2">
    <source>
        <dbReference type="ARBA" id="ARBA00004613"/>
    </source>
</evidence>
<reference evidence="9" key="1">
    <citation type="journal article" date="2015" name="Nature">
        <title>Complex archaea that bridge the gap between prokaryotes and eukaryotes.</title>
        <authorList>
            <person name="Spang A."/>
            <person name="Saw J.H."/>
            <person name="Jorgensen S.L."/>
            <person name="Zaremba-Niedzwiedzka K."/>
            <person name="Martijn J."/>
            <person name="Lind A.E."/>
            <person name="van Eijk R."/>
            <person name="Schleper C."/>
            <person name="Guy L."/>
            <person name="Ettema T.J."/>
        </authorList>
    </citation>
    <scope>NUCLEOTIDE SEQUENCE</scope>
</reference>
<dbReference type="InterPro" id="IPR001444">
    <property type="entry name" value="Flag_bb_rod_N"/>
</dbReference>
<dbReference type="SUPFAM" id="SSF64518">
    <property type="entry name" value="Phase 1 flagellin"/>
    <property type="match status" value="2"/>
</dbReference>
<comment type="caution">
    <text evidence="9">The sequence shown here is derived from an EMBL/GenBank/DDBJ whole genome shotgun (WGS) entry which is preliminary data.</text>
</comment>
<dbReference type="GO" id="GO:0005198">
    <property type="term" value="F:structural molecule activity"/>
    <property type="evidence" value="ECO:0007669"/>
    <property type="project" value="InterPro"/>
</dbReference>
<protein>
    <submittedName>
        <fullName evidence="9">Uncharacterized protein</fullName>
    </submittedName>
</protein>
<evidence type="ECO:0000256" key="4">
    <source>
        <dbReference type="ARBA" id="ARBA00022525"/>
    </source>
</evidence>
<dbReference type="PANTHER" id="PTHR30033">
    <property type="entry name" value="FLAGELLAR HOOK-ASSOCIATED PROTEIN 1"/>
    <property type="match status" value="1"/>
</dbReference>
<name>A0A0F9QW47_9ZZZZ</name>
<keyword evidence="5" id="KW-0975">Bacterial flagellum</keyword>
<evidence type="ECO:0000313" key="9">
    <source>
        <dbReference type="EMBL" id="KKN46674.1"/>
    </source>
</evidence>
<dbReference type="PANTHER" id="PTHR30033:SF1">
    <property type="entry name" value="FLAGELLAR HOOK-ASSOCIATED PROTEIN 1"/>
    <property type="match status" value="1"/>
</dbReference>